<keyword evidence="5" id="KW-0812">Transmembrane</keyword>
<keyword evidence="4" id="KW-0175">Coiled coil</keyword>
<comment type="caution">
    <text evidence="6">The sequence shown here is derived from an EMBL/GenBank/DDBJ whole genome shotgun (WGS) entry which is preliminary data.</text>
</comment>
<dbReference type="PANTHER" id="PTHR44858:SF1">
    <property type="entry name" value="UDP-N-ACETYLGLUCOSAMINE--PEPTIDE N-ACETYLGLUCOSAMINYLTRANSFERASE SPINDLY-RELATED"/>
    <property type="match status" value="1"/>
</dbReference>
<dbReference type="PROSITE" id="PS50005">
    <property type="entry name" value="TPR"/>
    <property type="match status" value="2"/>
</dbReference>
<evidence type="ECO:0000256" key="4">
    <source>
        <dbReference type="SAM" id="Coils"/>
    </source>
</evidence>
<dbReference type="Pfam" id="PF13432">
    <property type="entry name" value="TPR_16"/>
    <property type="match status" value="1"/>
</dbReference>
<proteinExistence type="predicted"/>
<keyword evidence="1" id="KW-0677">Repeat</keyword>
<name>A0A9D1W651_9FIRM</name>
<dbReference type="InterPro" id="IPR019734">
    <property type="entry name" value="TPR_rpt"/>
</dbReference>
<feature type="coiled-coil region" evidence="4">
    <location>
        <begin position="255"/>
        <end position="289"/>
    </location>
</feature>
<evidence type="ECO:0000256" key="3">
    <source>
        <dbReference type="PROSITE-ProRule" id="PRU00339"/>
    </source>
</evidence>
<evidence type="ECO:0000313" key="7">
    <source>
        <dbReference type="Proteomes" id="UP000886780"/>
    </source>
</evidence>
<evidence type="ECO:0000256" key="1">
    <source>
        <dbReference type="ARBA" id="ARBA00022737"/>
    </source>
</evidence>
<keyword evidence="5" id="KW-0472">Membrane</keyword>
<dbReference type="EMBL" id="DXEU01000182">
    <property type="protein sequence ID" value="HIX53100.1"/>
    <property type="molecule type" value="Genomic_DNA"/>
</dbReference>
<dbReference type="SMART" id="SM00028">
    <property type="entry name" value="TPR"/>
    <property type="match status" value="5"/>
</dbReference>
<dbReference type="AlphaFoldDB" id="A0A9D1W651"/>
<reference evidence="6" key="2">
    <citation type="submission" date="2021-04" db="EMBL/GenBank/DDBJ databases">
        <authorList>
            <person name="Gilroy R."/>
        </authorList>
    </citation>
    <scope>NUCLEOTIDE SEQUENCE</scope>
    <source>
        <strain evidence="6">ChiGjej4B4-12881</strain>
    </source>
</reference>
<feature type="transmembrane region" description="Helical" evidence="5">
    <location>
        <begin position="220"/>
        <end position="239"/>
    </location>
</feature>
<sequence>MDYVKRNHQIANSYYNLGLEKAQIRDLSGAAECLKKSLRFNKYQTDSRNLLGLIYYEMGEVADAIVQWVISLNLQPENNRCDYYLDEIQRKPGRLEVASQNVKKYNQALWYAQTGSYDLAILQLVSAVEENDHYVKAQLLLALLCISQENYIRAGKALRRVLQIDRSNQKALWYMSVVKKNTGRAEIERQQLDHAFSHSRLEDDNIILPPTYRESTGGQMVIHILVGVVLGVAAFMTLVMPSIEERINSEHNQEILEYSEQLSQSNIRADQLESQLAQAEGARDTAEASLESVVSDSGGTISQYASLARILQAYREDDFRTAVQIYAGMNTALITDPNLAPILEEIQTDMAEDGYQVLDELGDEAAGSGDYAGAVSYYDASLRIQPDNAAVMYDKAAALKAQGQEDEADDLFGQIIDAYPDTDYAVMSREQRGY</sequence>
<accession>A0A9D1W651</accession>
<evidence type="ECO:0000313" key="6">
    <source>
        <dbReference type="EMBL" id="HIX53100.1"/>
    </source>
</evidence>
<dbReference type="InterPro" id="IPR011990">
    <property type="entry name" value="TPR-like_helical_dom_sf"/>
</dbReference>
<dbReference type="PANTHER" id="PTHR44858">
    <property type="entry name" value="TETRATRICOPEPTIDE REPEAT PROTEIN 6"/>
    <property type="match status" value="1"/>
</dbReference>
<keyword evidence="5" id="KW-1133">Transmembrane helix</keyword>
<evidence type="ECO:0000256" key="2">
    <source>
        <dbReference type="ARBA" id="ARBA00022803"/>
    </source>
</evidence>
<organism evidence="6 7">
    <name type="scientific">Candidatus Lachnoclostridium stercoripullorum</name>
    <dbReference type="NCBI Taxonomy" id="2838635"/>
    <lineage>
        <taxon>Bacteria</taxon>
        <taxon>Bacillati</taxon>
        <taxon>Bacillota</taxon>
        <taxon>Clostridia</taxon>
        <taxon>Lachnospirales</taxon>
        <taxon>Lachnospiraceae</taxon>
    </lineage>
</organism>
<dbReference type="SUPFAM" id="SSF48452">
    <property type="entry name" value="TPR-like"/>
    <property type="match status" value="2"/>
</dbReference>
<dbReference type="Proteomes" id="UP000886780">
    <property type="component" value="Unassembled WGS sequence"/>
</dbReference>
<dbReference type="Pfam" id="PF14559">
    <property type="entry name" value="TPR_19"/>
    <property type="match status" value="1"/>
</dbReference>
<keyword evidence="2 3" id="KW-0802">TPR repeat</keyword>
<dbReference type="Gene3D" id="1.25.40.10">
    <property type="entry name" value="Tetratricopeptide repeat domain"/>
    <property type="match status" value="3"/>
</dbReference>
<reference evidence="6" key="1">
    <citation type="journal article" date="2021" name="PeerJ">
        <title>Extensive microbial diversity within the chicken gut microbiome revealed by metagenomics and culture.</title>
        <authorList>
            <person name="Gilroy R."/>
            <person name="Ravi A."/>
            <person name="Getino M."/>
            <person name="Pursley I."/>
            <person name="Horton D.L."/>
            <person name="Alikhan N.F."/>
            <person name="Baker D."/>
            <person name="Gharbi K."/>
            <person name="Hall N."/>
            <person name="Watson M."/>
            <person name="Adriaenssens E.M."/>
            <person name="Foster-Nyarko E."/>
            <person name="Jarju S."/>
            <person name="Secka A."/>
            <person name="Antonio M."/>
            <person name="Oren A."/>
            <person name="Chaudhuri R.R."/>
            <person name="La Ragione R."/>
            <person name="Hildebrand F."/>
            <person name="Pallen M.J."/>
        </authorList>
    </citation>
    <scope>NUCLEOTIDE SEQUENCE</scope>
    <source>
        <strain evidence="6">ChiGjej4B4-12881</strain>
    </source>
</reference>
<gene>
    <name evidence="6" type="ORF">IAA28_09875</name>
</gene>
<feature type="repeat" description="TPR" evidence="3">
    <location>
        <begin position="45"/>
        <end position="78"/>
    </location>
</feature>
<evidence type="ECO:0000256" key="5">
    <source>
        <dbReference type="SAM" id="Phobius"/>
    </source>
</evidence>
<protein>
    <submittedName>
        <fullName evidence="6">Tetratricopeptide repeat protein</fullName>
    </submittedName>
</protein>
<feature type="repeat" description="TPR" evidence="3">
    <location>
        <begin position="355"/>
        <end position="388"/>
    </location>
</feature>
<dbReference type="InterPro" id="IPR050498">
    <property type="entry name" value="Ycf3"/>
</dbReference>